<dbReference type="HOGENOM" id="CLU_813511_0_0_12"/>
<feature type="transmembrane region" description="Helical" evidence="2">
    <location>
        <begin position="204"/>
        <end position="225"/>
    </location>
</feature>
<keyword evidence="4" id="KW-1185">Reference proteome</keyword>
<reference evidence="3 4" key="1">
    <citation type="journal article" date="2015" name="Stand. Genomic Sci.">
        <title>Complete genome sequence and description of Salinispira pacifica gen. nov., sp. nov., a novel spirochaete isolated form a hypersaline microbial mat.</title>
        <authorList>
            <person name="Ben Hania W."/>
            <person name="Joseph M."/>
            <person name="Schumann P."/>
            <person name="Bunk B."/>
            <person name="Fiebig A."/>
            <person name="Sproer C."/>
            <person name="Klenk H.P."/>
            <person name="Fardeau M.L."/>
            <person name="Spring S."/>
        </authorList>
    </citation>
    <scope>NUCLEOTIDE SEQUENCE [LARGE SCALE GENOMIC DNA]</scope>
    <source>
        <strain evidence="3 4">L21-RPul-D2</strain>
    </source>
</reference>
<sequence length="341" mass="36294">MTPDGNPRNDRGLLKLPGGPGGSSGENDLKTALISGVISGLLLGLGMINMLFIVPLQFAAARQGMKSFGYALLTSAVLAGIILLIRGLEQPQLSVYLSAAGMLTGLLLLNFRRISTGSEDTGRRYVILPLWLRIMAASVATSGGMAAVLFQFSNGGGWEQLLQLLSGGSSQGDLLNQLMPGMNGEQLLELSKQVIYRSLGLSSLLVLLIGASLGLLLAGGSWKLLFMLRRFSMPQQFVWLFIMSLGGLMIAERLVVLPLAYISWNLFLISGLLYVLQGLGVILRLSQTRPLLRAMLPGLFILGVLLPGLNVVFLGMLALFGISSIWIHYSSGTASGGSAES</sequence>
<evidence type="ECO:0000313" key="3">
    <source>
        <dbReference type="EMBL" id="AHC14718.1"/>
    </source>
</evidence>
<dbReference type="AlphaFoldDB" id="V5WFZ5"/>
<feature type="transmembrane region" description="Helical" evidence="2">
    <location>
        <begin position="262"/>
        <end position="283"/>
    </location>
</feature>
<feature type="transmembrane region" description="Helical" evidence="2">
    <location>
        <begin position="32"/>
        <end position="56"/>
    </location>
</feature>
<evidence type="ECO:0008006" key="5">
    <source>
        <dbReference type="Google" id="ProtNLM"/>
    </source>
</evidence>
<feature type="transmembrane region" description="Helical" evidence="2">
    <location>
        <begin position="68"/>
        <end position="87"/>
    </location>
</feature>
<name>V5WFZ5_9SPIO</name>
<dbReference type="EMBL" id="CP006939">
    <property type="protein sequence ID" value="AHC14718.1"/>
    <property type="molecule type" value="Genomic_DNA"/>
</dbReference>
<dbReference type="KEGG" id="slr:L21SP2_1319"/>
<dbReference type="RefSeq" id="WP_024267642.1">
    <property type="nucleotide sequence ID" value="NC_023035.1"/>
</dbReference>
<feature type="transmembrane region" description="Helical" evidence="2">
    <location>
        <begin position="237"/>
        <end position="256"/>
    </location>
</feature>
<keyword evidence="2" id="KW-0472">Membrane</keyword>
<organism evidence="3 4">
    <name type="scientific">Salinispira pacifica</name>
    <dbReference type="NCBI Taxonomy" id="1307761"/>
    <lineage>
        <taxon>Bacteria</taxon>
        <taxon>Pseudomonadati</taxon>
        <taxon>Spirochaetota</taxon>
        <taxon>Spirochaetia</taxon>
        <taxon>Spirochaetales</taxon>
        <taxon>Spirochaetaceae</taxon>
        <taxon>Salinispira</taxon>
    </lineage>
</organism>
<gene>
    <name evidence="3" type="ORF">L21SP2_1319</name>
</gene>
<evidence type="ECO:0000256" key="2">
    <source>
        <dbReference type="SAM" id="Phobius"/>
    </source>
</evidence>
<accession>V5WFZ5</accession>
<dbReference type="Proteomes" id="UP000018680">
    <property type="component" value="Chromosome"/>
</dbReference>
<proteinExistence type="predicted"/>
<protein>
    <recommendedName>
        <fullName evidence="5">DUF2232 domain-containing protein</fullName>
    </recommendedName>
</protein>
<dbReference type="STRING" id="1307761.L21SP2_1319"/>
<feature type="transmembrane region" description="Helical" evidence="2">
    <location>
        <begin position="93"/>
        <end position="109"/>
    </location>
</feature>
<feature type="transmembrane region" description="Helical" evidence="2">
    <location>
        <begin position="130"/>
        <end position="152"/>
    </location>
</feature>
<feature type="region of interest" description="Disordered" evidence="1">
    <location>
        <begin position="1"/>
        <end position="23"/>
    </location>
</feature>
<evidence type="ECO:0000256" key="1">
    <source>
        <dbReference type="SAM" id="MobiDB-lite"/>
    </source>
</evidence>
<feature type="transmembrane region" description="Helical" evidence="2">
    <location>
        <begin position="295"/>
        <end position="327"/>
    </location>
</feature>
<keyword evidence="2" id="KW-0812">Transmembrane</keyword>
<evidence type="ECO:0000313" key="4">
    <source>
        <dbReference type="Proteomes" id="UP000018680"/>
    </source>
</evidence>
<keyword evidence="2" id="KW-1133">Transmembrane helix</keyword>